<evidence type="ECO:0000313" key="1">
    <source>
        <dbReference type="EMBL" id="NEV65217.1"/>
    </source>
</evidence>
<dbReference type="RefSeq" id="WP_164456544.1">
    <property type="nucleotide sequence ID" value="NZ_JAAIJQ010000177.1"/>
</dbReference>
<dbReference type="Proteomes" id="UP000483379">
    <property type="component" value="Unassembled WGS sequence"/>
</dbReference>
<reference evidence="1 2" key="1">
    <citation type="submission" date="2020-02" db="EMBL/GenBank/DDBJ databases">
        <title>Genome sequences of Thiorhodococcus mannitoliphagus and Thiorhodococcus minor, purple sulfur photosynthetic bacteria in the gammaproteobacterial family, Chromatiaceae.</title>
        <authorList>
            <person name="Aviles F.A."/>
            <person name="Meyer T.E."/>
            <person name="Kyndt J.A."/>
        </authorList>
    </citation>
    <scope>NUCLEOTIDE SEQUENCE [LARGE SCALE GENOMIC DNA]</scope>
    <source>
        <strain evidence="1 2">DSM 11518</strain>
    </source>
</reference>
<organism evidence="1 2">
    <name type="scientific">Thiorhodococcus minor</name>
    <dbReference type="NCBI Taxonomy" id="57489"/>
    <lineage>
        <taxon>Bacteria</taxon>
        <taxon>Pseudomonadati</taxon>
        <taxon>Pseudomonadota</taxon>
        <taxon>Gammaproteobacteria</taxon>
        <taxon>Chromatiales</taxon>
        <taxon>Chromatiaceae</taxon>
        <taxon>Thiorhodococcus</taxon>
    </lineage>
</organism>
<evidence type="ECO:0008006" key="3">
    <source>
        <dbReference type="Google" id="ProtNLM"/>
    </source>
</evidence>
<dbReference type="PROSITE" id="PS51257">
    <property type="entry name" value="PROKAR_LIPOPROTEIN"/>
    <property type="match status" value="1"/>
</dbReference>
<proteinExistence type="predicted"/>
<evidence type="ECO:0000313" key="2">
    <source>
        <dbReference type="Proteomes" id="UP000483379"/>
    </source>
</evidence>
<name>A0A6M0K944_9GAMM</name>
<accession>A0A6M0K944</accession>
<protein>
    <recommendedName>
        <fullName evidence="3">HEAT repeat domain-containing protein</fullName>
    </recommendedName>
</protein>
<gene>
    <name evidence="1" type="ORF">G3446_25855</name>
</gene>
<comment type="caution">
    <text evidence="1">The sequence shown here is derived from an EMBL/GenBank/DDBJ whole genome shotgun (WGS) entry which is preliminary data.</text>
</comment>
<sequence length="219" mass="24825">MVKIERYSASFTFLAGCVILCFLLGLPSSCLAQQSVLEIIRNESDIDKVYNAIGNVEWSAANLELISEIWRNGLDEFSAVERNERDSDIIMLSIANVLMQAIRHCKVRGINLSDVHDFVLSRIRSEDLSIRGRATILLGLAGYNSDIPFLLSVVREEEMGYAEEAALSIRFIHTDESLAALRQELKDVRRPSLKRFLKDLLKDYGTYPIREFSESCESK</sequence>
<dbReference type="AlphaFoldDB" id="A0A6M0K944"/>
<dbReference type="EMBL" id="JAAIJQ010000177">
    <property type="protein sequence ID" value="NEV65217.1"/>
    <property type="molecule type" value="Genomic_DNA"/>
</dbReference>
<dbReference type="SUPFAM" id="SSF48371">
    <property type="entry name" value="ARM repeat"/>
    <property type="match status" value="1"/>
</dbReference>
<keyword evidence="2" id="KW-1185">Reference proteome</keyword>
<dbReference type="InterPro" id="IPR016024">
    <property type="entry name" value="ARM-type_fold"/>
</dbReference>